<protein>
    <recommendedName>
        <fullName evidence="3">Homeodomain-like domain-containing protein</fullName>
    </recommendedName>
</protein>
<comment type="caution">
    <text evidence="1">The sequence shown here is derived from an EMBL/GenBank/DDBJ whole genome shotgun (WGS) entry which is preliminary data.</text>
</comment>
<dbReference type="AlphaFoldDB" id="A0A4R3KVN4"/>
<dbReference type="RefSeq" id="WP_158279994.1">
    <property type="nucleotide sequence ID" value="NZ_CP068564.1"/>
</dbReference>
<dbReference type="EMBL" id="SMAE01000005">
    <property type="protein sequence ID" value="TCS89567.1"/>
    <property type="molecule type" value="Genomic_DNA"/>
</dbReference>
<organism evidence="1 2">
    <name type="scientific">Keratinibaculum paraultunense</name>
    <dbReference type="NCBI Taxonomy" id="1278232"/>
    <lineage>
        <taxon>Bacteria</taxon>
        <taxon>Bacillati</taxon>
        <taxon>Bacillota</taxon>
        <taxon>Tissierellia</taxon>
        <taxon>Tissierellales</taxon>
        <taxon>Tepidimicrobiaceae</taxon>
        <taxon>Keratinibaculum</taxon>
    </lineage>
</organism>
<evidence type="ECO:0000313" key="2">
    <source>
        <dbReference type="Proteomes" id="UP000294567"/>
    </source>
</evidence>
<evidence type="ECO:0000313" key="1">
    <source>
        <dbReference type="EMBL" id="TCS89567.1"/>
    </source>
</evidence>
<proteinExistence type="predicted"/>
<keyword evidence="2" id="KW-1185">Reference proteome</keyword>
<evidence type="ECO:0008006" key="3">
    <source>
        <dbReference type="Google" id="ProtNLM"/>
    </source>
</evidence>
<dbReference type="OrthoDB" id="1708214at2"/>
<accession>A0A4R3KVN4</accession>
<reference evidence="1 2" key="1">
    <citation type="submission" date="2019-03" db="EMBL/GenBank/DDBJ databases">
        <title>Genomic Encyclopedia of Type Strains, Phase IV (KMG-IV): sequencing the most valuable type-strain genomes for metagenomic binning, comparative biology and taxonomic classification.</title>
        <authorList>
            <person name="Goeker M."/>
        </authorList>
    </citation>
    <scope>NUCLEOTIDE SEQUENCE [LARGE SCALE GENOMIC DNA]</scope>
    <source>
        <strain evidence="1 2">DSM 26752</strain>
    </source>
</reference>
<gene>
    <name evidence="1" type="ORF">EDD65_10538</name>
</gene>
<sequence>MKNKYKYRKNEKPVDLHDLYELIELGFNKEEISKELGISKKYVQKTIENFYKDY</sequence>
<dbReference type="Proteomes" id="UP000294567">
    <property type="component" value="Unassembled WGS sequence"/>
</dbReference>
<name>A0A4R3KVN4_9FIRM</name>